<dbReference type="EMBL" id="BMPZ01000005">
    <property type="protein sequence ID" value="GGI83849.1"/>
    <property type="molecule type" value="Genomic_DNA"/>
</dbReference>
<reference evidence="2" key="2">
    <citation type="submission" date="2020-09" db="EMBL/GenBank/DDBJ databases">
        <authorList>
            <person name="Sun Q."/>
            <person name="Ohkuma M."/>
        </authorList>
    </citation>
    <scope>NUCLEOTIDE SEQUENCE</scope>
    <source>
        <strain evidence="2">JCM 30804</strain>
    </source>
</reference>
<evidence type="ECO:0000256" key="1">
    <source>
        <dbReference type="SAM" id="Phobius"/>
    </source>
</evidence>
<organism evidence="2 3">
    <name type="scientific">Shewanella gelidii</name>
    <dbReference type="NCBI Taxonomy" id="1642821"/>
    <lineage>
        <taxon>Bacteria</taxon>
        <taxon>Pseudomonadati</taxon>
        <taxon>Pseudomonadota</taxon>
        <taxon>Gammaproteobacteria</taxon>
        <taxon>Alteromonadales</taxon>
        <taxon>Shewanellaceae</taxon>
        <taxon>Shewanella</taxon>
    </lineage>
</organism>
<evidence type="ECO:0000313" key="2">
    <source>
        <dbReference type="EMBL" id="GGI83849.1"/>
    </source>
</evidence>
<keyword evidence="1" id="KW-0812">Transmembrane</keyword>
<keyword evidence="1" id="KW-1133">Transmembrane helix</keyword>
<dbReference type="Proteomes" id="UP000613743">
    <property type="component" value="Unassembled WGS sequence"/>
</dbReference>
<reference evidence="2" key="1">
    <citation type="journal article" date="2014" name="Int. J. Syst. Evol. Microbiol.">
        <title>Complete genome sequence of Corynebacterium casei LMG S-19264T (=DSM 44701T), isolated from a smear-ripened cheese.</title>
        <authorList>
            <consortium name="US DOE Joint Genome Institute (JGI-PGF)"/>
            <person name="Walter F."/>
            <person name="Albersmeier A."/>
            <person name="Kalinowski J."/>
            <person name="Ruckert C."/>
        </authorList>
    </citation>
    <scope>NUCLEOTIDE SEQUENCE</scope>
    <source>
        <strain evidence="2">JCM 30804</strain>
    </source>
</reference>
<feature type="transmembrane region" description="Helical" evidence="1">
    <location>
        <begin position="23"/>
        <end position="43"/>
    </location>
</feature>
<gene>
    <name evidence="2" type="ORF">GCM10009332_21380</name>
</gene>
<proteinExistence type="predicted"/>
<keyword evidence="1" id="KW-0472">Membrane</keyword>
<protein>
    <submittedName>
        <fullName evidence="2">Uncharacterized protein</fullName>
    </submittedName>
</protein>
<dbReference type="AlphaFoldDB" id="A0A917JTE9"/>
<comment type="caution">
    <text evidence="2">The sequence shown here is derived from an EMBL/GenBank/DDBJ whole genome shotgun (WGS) entry which is preliminary data.</text>
</comment>
<dbReference type="RefSeq" id="WP_188920720.1">
    <property type="nucleotide sequence ID" value="NZ_BMPZ01000005.1"/>
</dbReference>
<evidence type="ECO:0000313" key="3">
    <source>
        <dbReference type="Proteomes" id="UP000613743"/>
    </source>
</evidence>
<accession>A0A917JTE9</accession>
<name>A0A917JTE9_9GAMM</name>
<keyword evidence="3" id="KW-1185">Reference proteome</keyword>
<feature type="transmembrane region" description="Helical" evidence="1">
    <location>
        <begin position="49"/>
        <end position="67"/>
    </location>
</feature>
<sequence length="100" mass="11065">MDMTQKEIAVIKAAIKARNKSKLIQPILFVVMVGSLLAMLFGSLSGDQFTYLAFLLVFLTLLSPQLGGSPKYGELVDILEKHLPQNPTMEDVLSQELKKT</sequence>